<evidence type="ECO:0000313" key="3">
    <source>
        <dbReference type="Proteomes" id="UP000692896"/>
    </source>
</evidence>
<sequence>MEKQPVKRHDSAEGGIGLTPPHANEQNIFFRVPPVEEGGPVIKPGQKVAYELMLGEDGQYYAINLQVISDDE</sequence>
<evidence type="ECO:0000256" key="1">
    <source>
        <dbReference type="SAM" id="MobiDB-lite"/>
    </source>
</evidence>
<dbReference type="RefSeq" id="WP_214912517.1">
    <property type="nucleotide sequence ID" value="NZ_JAGGNX010000013.1"/>
</dbReference>
<reference evidence="2" key="1">
    <citation type="submission" date="2021-03" db="EMBL/GenBank/DDBJ databases">
        <title>Genomic analysis provides insights into the functional capacity of soil bacteria communities inhabiting an altitudinal gradient in the Atacama Desert.</title>
        <authorList>
            <person name="Gonzalez M."/>
            <person name="Maldonado J."/>
            <person name="Maza F."/>
            <person name="Hodar C."/>
            <person name="Cortes M."/>
            <person name="Palma R."/>
            <person name="Andreani C."/>
            <person name="Gaete A."/>
            <person name="Vasquez-Dean J."/>
            <person name="Acuna V."/>
            <person name="Aguado M."/>
            <person name="Mandakovic D."/>
            <person name="Latorre M."/>
            <person name="Orellana A."/>
            <person name="Gutierrez R."/>
            <person name="Montecino M."/>
            <person name="Allende M."/>
            <person name="Maass A."/>
            <person name="Cambiazo V."/>
        </authorList>
    </citation>
    <scope>NUCLEOTIDE SEQUENCE</scope>
    <source>
        <strain evidence="2">ISL-25</strain>
    </source>
</reference>
<feature type="compositionally biased region" description="Basic and acidic residues" evidence="1">
    <location>
        <begin position="1"/>
        <end position="12"/>
    </location>
</feature>
<protein>
    <recommendedName>
        <fullName evidence="4">Cold-shock protein</fullName>
    </recommendedName>
</protein>
<dbReference type="AlphaFoldDB" id="A0A944DGX0"/>
<dbReference type="Proteomes" id="UP000692896">
    <property type="component" value="Unassembled WGS sequence"/>
</dbReference>
<dbReference type="SUPFAM" id="SSF50249">
    <property type="entry name" value="Nucleic acid-binding proteins"/>
    <property type="match status" value="1"/>
</dbReference>
<dbReference type="InterPro" id="IPR012340">
    <property type="entry name" value="NA-bd_OB-fold"/>
</dbReference>
<name>A0A944DGX0_PSEFL</name>
<accession>A0A944DGX0</accession>
<proteinExistence type="predicted"/>
<gene>
    <name evidence="2" type="ORF">J7E47_05665</name>
</gene>
<evidence type="ECO:0008006" key="4">
    <source>
        <dbReference type="Google" id="ProtNLM"/>
    </source>
</evidence>
<dbReference type="EMBL" id="JAGGOB010000010">
    <property type="protein sequence ID" value="MBT2328199.1"/>
    <property type="molecule type" value="Genomic_DNA"/>
</dbReference>
<organism evidence="2 3">
    <name type="scientific">Pseudomonas fluorescens</name>
    <dbReference type="NCBI Taxonomy" id="294"/>
    <lineage>
        <taxon>Bacteria</taxon>
        <taxon>Pseudomonadati</taxon>
        <taxon>Pseudomonadota</taxon>
        <taxon>Gammaproteobacteria</taxon>
        <taxon>Pseudomonadales</taxon>
        <taxon>Pseudomonadaceae</taxon>
        <taxon>Pseudomonas</taxon>
    </lineage>
</organism>
<feature type="region of interest" description="Disordered" evidence="1">
    <location>
        <begin position="1"/>
        <end position="25"/>
    </location>
</feature>
<comment type="caution">
    <text evidence="2">The sequence shown here is derived from an EMBL/GenBank/DDBJ whole genome shotgun (WGS) entry which is preliminary data.</text>
</comment>
<evidence type="ECO:0000313" key="2">
    <source>
        <dbReference type="EMBL" id="MBT2328199.1"/>
    </source>
</evidence>